<accession>A0A8T3ACR9</accession>
<dbReference type="CDD" id="cd01650">
    <property type="entry name" value="RT_nLTR_like"/>
    <property type="match status" value="1"/>
</dbReference>
<dbReference type="EMBL" id="JAGYWB010000017">
    <property type="protein sequence ID" value="KAI0494207.1"/>
    <property type="molecule type" value="Genomic_DNA"/>
</dbReference>
<dbReference type="PROSITE" id="PS50878">
    <property type="entry name" value="RT_POL"/>
    <property type="match status" value="1"/>
</dbReference>
<protein>
    <recommendedName>
        <fullName evidence="2">Reverse transcriptase domain-containing protein</fullName>
    </recommendedName>
</protein>
<dbReference type="Pfam" id="PF14111">
    <property type="entry name" value="DUF4283"/>
    <property type="match status" value="1"/>
</dbReference>
<evidence type="ECO:0000313" key="3">
    <source>
        <dbReference type="EMBL" id="KAI0494207.1"/>
    </source>
</evidence>
<feature type="compositionally biased region" description="Pro residues" evidence="1">
    <location>
        <begin position="253"/>
        <end position="263"/>
    </location>
</feature>
<feature type="domain" description="Reverse transcriptase" evidence="2">
    <location>
        <begin position="875"/>
        <end position="1149"/>
    </location>
</feature>
<dbReference type="OrthoDB" id="8197512at2759"/>
<dbReference type="SUPFAM" id="SSF56672">
    <property type="entry name" value="DNA/RNA polymerases"/>
    <property type="match status" value="1"/>
</dbReference>
<dbReference type="PANTHER" id="PTHR31635:SF196">
    <property type="entry name" value="REVERSE TRANSCRIPTASE DOMAIN-CONTAINING PROTEIN-RELATED"/>
    <property type="match status" value="1"/>
</dbReference>
<dbReference type="InterPro" id="IPR036691">
    <property type="entry name" value="Endo/exonu/phosph_ase_sf"/>
</dbReference>
<dbReference type="InterPro" id="IPR005135">
    <property type="entry name" value="Endo/exonuclease/phosphatase"/>
</dbReference>
<dbReference type="Gene3D" id="3.60.10.10">
    <property type="entry name" value="Endonuclease/exonuclease/phosphatase"/>
    <property type="match status" value="1"/>
</dbReference>
<dbReference type="SUPFAM" id="SSF56219">
    <property type="entry name" value="DNase I-like"/>
    <property type="match status" value="1"/>
</dbReference>
<dbReference type="PANTHER" id="PTHR31635">
    <property type="entry name" value="REVERSE TRANSCRIPTASE DOMAIN-CONTAINING PROTEIN-RELATED"/>
    <property type="match status" value="1"/>
</dbReference>
<evidence type="ECO:0000259" key="2">
    <source>
        <dbReference type="PROSITE" id="PS50878"/>
    </source>
</evidence>
<feature type="region of interest" description="Disordered" evidence="1">
    <location>
        <begin position="250"/>
        <end position="312"/>
    </location>
</feature>
<evidence type="ECO:0000256" key="1">
    <source>
        <dbReference type="SAM" id="MobiDB-lite"/>
    </source>
</evidence>
<name>A0A8T3ACR9_DENNO</name>
<dbReference type="Pfam" id="PF00078">
    <property type="entry name" value="RVT_1"/>
    <property type="match status" value="1"/>
</dbReference>
<dbReference type="SMR" id="A0A8T3ACR9"/>
<dbReference type="InterPro" id="IPR000477">
    <property type="entry name" value="RT_dom"/>
</dbReference>
<dbReference type="Pfam" id="PF03372">
    <property type="entry name" value="Exo_endo_phos"/>
    <property type="match status" value="1"/>
</dbReference>
<sequence>METNEFPPLQNTSILGPIPASQNGSFAKNLANPSASKEDFPVSFVRPSQKLIFKGEDLSEGISVWSFSLIGYSLGPRPYYERLLAAMKKVWILKGSFSLLWLADGFFLIKFSNQEDFDLVWSGGPWFMLGKPFILKKWSPKFQPKRDELSEIPLWIKIVDLPLALWTPKGISTIASYIGNPLSVDSLTAKRARLTYARVCVAISKESSLPDEIPINIEGEDIMLKVIYDWKPSRCEGCGFLVHSYASCKSNPNPEPVVLPPPKTKNRGRSLSRNPRSQIPAPAKPTSPEKVIPAPAKPTSPEKVISAPAKPTSPEKVILESINMNDNNFPKLTPASEKEISPLIPNNCIGKDAIIPILNSPFEETSSSGQPSIPSEIPPAKVMLSNKFSALQTDDPPDLEMEDTGSVKACRELVRANNLGLLCILEAKVHNESINDPWFVNSHMIFNTEDSINNFSHSNPGRIWIKWNPNIITFSPLFIASQIIHGTVTIGTQPPVLISVIYAANNVCDRNILWNQLRNLVPEPSMAWVIMGDFNCYRSDDEKSGGHHTHNSQLGELNKVIFDCGLLDLASVGLFYTWYNQRLDSPIHIKLDRMLTNNALLERFPDAFYKILPTHNSDHSPLILAVSNCDKNPSRFMFKNLWINMDGFWEMVLDAFDRHYNCSPIAAFYRSLQILKNSLKSKNWTSSCYLLDTMDNIKNNQQKYIADLQQDPLNMNLNFLYKQSCDNLNTLSKAWSSWLYQRAKTKWIRNGENDLGFLYAHIRSKKNLNVIKEITASEGKFENKAGIAEAIIKHFKEIFNSPRPINENVFSIPVGNIIPSNVIESLTLPFTDLDIKNVVFNGSSCSAPGPDGYTFDFYKKAWHIIGHKLCNAIKSFFTTCHLPKGVKASAITLIPKKPHASNINDYRPISLCNVFYKIIAKLLANRLKTVLPLIIHESQAGFIHNRCTTDNILLASEVLREFNFNSNLFCAKLDIKKAFDIVSRKFLINRMRQKGFPDMFINWVNCCISNVHFSICLNGSLEGFFNSSSGLREGCPLPPLLFCIVMDALSCSLTSNFVGNNSPVFNINGKNFNHLMYADDLLVFGMAKGHNATNLMNILTDFAESSGLSINPTKSFIIFSNNTFDTEQFCSIMGIIQRSSFLSYLGIPISPERLNAYHFQINQRITGLSINSCIRDDVWALPDYLPDNMKHVICGIEIKEQPKLKVADLLIKKSIQVNPVFDYIDNQLLLSKWEKNFCWLTIGCTVYHLWRERNNRKFANNWNSMENITITIKNAIRCEARLVNPPPIGREQASASI</sequence>
<dbReference type="InterPro" id="IPR025558">
    <property type="entry name" value="DUF4283"/>
</dbReference>
<organism evidence="3 4">
    <name type="scientific">Dendrobium nobile</name>
    <name type="common">Orchid</name>
    <dbReference type="NCBI Taxonomy" id="94219"/>
    <lineage>
        <taxon>Eukaryota</taxon>
        <taxon>Viridiplantae</taxon>
        <taxon>Streptophyta</taxon>
        <taxon>Embryophyta</taxon>
        <taxon>Tracheophyta</taxon>
        <taxon>Spermatophyta</taxon>
        <taxon>Magnoliopsida</taxon>
        <taxon>Liliopsida</taxon>
        <taxon>Asparagales</taxon>
        <taxon>Orchidaceae</taxon>
        <taxon>Epidendroideae</taxon>
        <taxon>Malaxideae</taxon>
        <taxon>Dendrobiinae</taxon>
        <taxon>Dendrobium</taxon>
    </lineage>
</organism>
<gene>
    <name evidence="3" type="ORF">KFK09_024338</name>
</gene>
<comment type="caution">
    <text evidence="3">The sequence shown here is derived from an EMBL/GenBank/DDBJ whole genome shotgun (WGS) entry which is preliminary data.</text>
</comment>
<evidence type="ECO:0000313" key="4">
    <source>
        <dbReference type="Proteomes" id="UP000829196"/>
    </source>
</evidence>
<proteinExistence type="predicted"/>
<dbReference type="InterPro" id="IPR043502">
    <property type="entry name" value="DNA/RNA_pol_sf"/>
</dbReference>
<dbReference type="Proteomes" id="UP000829196">
    <property type="component" value="Unassembled WGS sequence"/>
</dbReference>
<reference evidence="3" key="1">
    <citation type="journal article" date="2022" name="Front. Genet.">
        <title>Chromosome-Scale Assembly of the Dendrobium nobile Genome Provides Insights Into the Molecular Mechanism of the Biosynthesis of the Medicinal Active Ingredient of Dendrobium.</title>
        <authorList>
            <person name="Xu Q."/>
            <person name="Niu S.-C."/>
            <person name="Li K.-L."/>
            <person name="Zheng P.-J."/>
            <person name="Zhang X.-J."/>
            <person name="Jia Y."/>
            <person name="Liu Y."/>
            <person name="Niu Y.-X."/>
            <person name="Yu L.-H."/>
            <person name="Chen D.-F."/>
            <person name="Zhang G.-Q."/>
        </authorList>
    </citation>
    <scope>NUCLEOTIDE SEQUENCE</scope>
    <source>
        <tissue evidence="3">Leaf</tissue>
    </source>
</reference>
<keyword evidence="4" id="KW-1185">Reference proteome</keyword>